<sequence length="68" mass="8171">MKEENEGKIENREFEKVIFQILEKAVLKSFTGKCDVFLKEQEEFVTFKMLKKFSDDNVVEPEYRISFN</sequence>
<gene>
    <name evidence="1" type="ORF">LCGC14_0832850</name>
</gene>
<comment type="caution">
    <text evidence="1">The sequence shown here is derived from an EMBL/GenBank/DDBJ whole genome shotgun (WGS) entry which is preliminary data.</text>
</comment>
<dbReference type="EMBL" id="LAZR01002397">
    <property type="protein sequence ID" value="KKN30565.1"/>
    <property type="molecule type" value="Genomic_DNA"/>
</dbReference>
<evidence type="ECO:0000313" key="1">
    <source>
        <dbReference type="EMBL" id="KKN30565.1"/>
    </source>
</evidence>
<protein>
    <submittedName>
        <fullName evidence="1">Uncharacterized protein</fullName>
    </submittedName>
</protein>
<name>A0A0F9PFG3_9ZZZZ</name>
<dbReference type="AlphaFoldDB" id="A0A0F9PFG3"/>
<proteinExistence type="predicted"/>
<reference evidence="1" key="1">
    <citation type="journal article" date="2015" name="Nature">
        <title>Complex archaea that bridge the gap between prokaryotes and eukaryotes.</title>
        <authorList>
            <person name="Spang A."/>
            <person name="Saw J.H."/>
            <person name="Jorgensen S.L."/>
            <person name="Zaremba-Niedzwiedzka K."/>
            <person name="Martijn J."/>
            <person name="Lind A.E."/>
            <person name="van Eijk R."/>
            <person name="Schleper C."/>
            <person name="Guy L."/>
            <person name="Ettema T.J."/>
        </authorList>
    </citation>
    <scope>NUCLEOTIDE SEQUENCE</scope>
</reference>
<accession>A0A0F9PFG3</accession>
<organism evidence="1">
    <name type="scientific">marine sediment metagenome</name>
    <dbReference type="NCBI Taxonomy" id="412755"/>
    <lineage>
        <taxon>unclassified sequences</taxon>
        <taxon>metagenomes</taxon>
        <taxon>ecological metagenomes</taxon>
    </lineage>
</organism>